<accession>A0A6J7E787</accession>
<dbReference type="AlphaFoldDB" id="A0A6J7E787"/>
<gene>
    <name evidence="1" type="ORF">UFOPK3444_01136</name>
</gene>
<reference evidence="1" key="1">
    <citation type="submission" date="2020-05" db="EMBL/GenBank/DDBJ databases">
        <authorList>
            <person name="Chiriac C."/>
            <person name="Salcher M."/>
            <person name="Ghai R."/>
            <person name="Kavagutti S V."/>
        </authorList>
    </citation>
    <scope>NUCLEOTIDE SEQUENCE</scope>
</reference>
<name>A0A6J7E787_9ZZZZ</name>
<organism evidence="1">
    <name type="scientific">freshwater metagenome</name>
    <dbReference type="NCBI Taxonomy" id="449393"/>
    <lineage>
        <taxon>unclassified sequences</taxon>
        <taxon>metagenomes</taxon>
        <taxon>ecological metagenomes</taxon>
    </lineage>
</organism>
<evidence type="ECO:0000313" key="1">
    <source>
        <dbReference type="EMBL" id="CAB4877938.1"/>
    </source>
</evidence>
<dbReference type="EMBL" id="CAFBLU010000019">
    <property type="protein sequence ID" value="CAB4877938.1"/>
    <property type="molecule type" value="Genomic_DNA"/>
</dbReference>
<proteinExistence type="predicted"/>
<sequence>MVCRPDHPTVFVKQLPAFLAAVGVVAERDCVHVDRKEVVSELRSDSLAGSNILTVDNHEARSELTDQPWEQCDECITAGAADDISYEEDSFAAHEGNSTGLLWVACVFVIATEVPSLRLPVVCWSVSVQIRIGISTACPVAPVPRDAGLARLSSGKNVLPSFTPSPLAADKCPANSVPRDDACTS</sequence>
<protein>
    <submittedName>
        <fullName evidence="1">Unannotated protein</fullName>
    </submittedName>
</protein>